<comment type="caution">
    <text evidence="1">The sequence shown here is derived from an EMBL/GenBank/DDBJ whole genome shotgun (WGS) entry which is preliminary data.</text>
</comment>
<dbReference type="VEuPathDB" id="TriTrypDB:TCDM_06164"/>
<organism evidence="1 2">
    <name type="scientific">Trypanosoma cruzi</name>
    <dbReference type="NCBI Taxonomy" id="5693"/>
    <lineage>
        <taxon>Eukaryota</taxon>
        <taxon>Discoba</taxon>
        <taxon>Euglenozoa</taxon>
        <taxon>Kinetoplastea</taxon>
        <taxon>Metakinetoplastina</taxon>
        <taxon>Trypanosomatida</taxon>
        <taxon>Trypanosomatidae</taxon>
        <taxon>Trypanosoma</taxon>
        <taxon>Schizotrypanum</taxon>
    </lineage>
</organism>
<dbReference type="VEuPathDB" id="TriTrypDB:Tc_MARK_8889"/>
<evidence type="ECO:0000313" key="1">
    <source>
        <dbReference type="EMBL" id="PWU93443.1"/>
    </source>
</evidence>
<dbReference type="Proteomes" id="UP000246121">
    <property type="component" value="Unassembled WGS sequence"/>
</dbReference>
<dbReference type="VEuPathDB" id="TriTrypDB:TcCLB.511649.94"/>
<dbReference type="VEuPathDB" id="TriTrypDB:TcYC6_0066330"/>
<dbReference type="VEuPathDB" id="TriTrypDB:TcCLB.507811.107"/>
<dbReference type="VEuPathDB" id="TriTrypDB:TCSYLVIO_010522"/>
<accession>A0A2V2VGH2</accession>
<evidence type="ECO:0000313" key="2">
    <source>
        <dbReference type="Proteomes" id="UP000246121"/>
    </source>
</evidence>
<dbReference type="VEuPathDB" id="TriTrypDB:TcBrA4_0114020"/>
<dbReference type="OrthoDB" id="270273at2759"/>
<dbReference type="VEuPathDB" id="TriTrypDB:TcCL_NonESM06783"/>
<dbReference type="VEuPathDB" id="TriTrypDB:C3747_145g58"/>
<sequence>MSRKREREEGDERDETCRVYLSCGGWNTCVRLYRPIAFDTLDEDMFPGLAFFFAPRVVGVINECHTLSLSEVNRPFDHLIGQRLWLPCKYHGPFRCSCHTFEKIARGVLQLERELLFFPRKLTVLMNNAERHENAPFIHIDTLNRTATVYLSGLPLPKSEYGSISLHVMDDERSITRAIAAAFSDRDQVTNGGTKCVLCGLTTNGNCSVCRCWVCKECDVLCCLCGKNACKACVVDNEENARNGGVCCFNCYSL</sequence>
<dbReference type="EMBL" id="PRFA01000031">
    <property type="protein sequence ID" value="PWU93443.1"/>
    <property type="molecule type" value="Genomic_DNA"/>
</dbReference>
<protein>
    <submittedName>
        <fullName evidence="1">Uncharacterized protein</fullName>
    </submittedName>
</protein>
<dbReference type="VEuPathDB" id="TriTrypDB:C4B63_31g49"/>
<name>A0A2V2VGH2_TRYCR</name>
<dbReference type="VEuPathDB" id="TriTrypDB:BCY84_10594"/>
<gene>
    <name evidence="1" type="ORF">C4B63_31g49</name>
</gene>
<reference evidence="1 2" key="1">
    <citation type="journal article" date="2018" name="Microb. Genom.">
        <title>Expanding an expanded genome: long-read sequencing of Trypanosoma cruzi.</title>
        <authorList>
            <person name="Berna L."/>
            <person name="Rodriguez M."/>
            <person name="Chiribao M.L."/>
            <person name="Parodi-Talice A."/>
            <person name="Pita S."/>
            <person name="Rijo G."/>
            <person name="Alvarez-Valin F."/>
            <person name="Robello C."/>
        </authorList>
    </citation>
    <scope>NUCLEOTIDE SEQUENCE [LARGE SCALE GENOMIC DNA]</scope>
    <source>
        <strain evidence="1 2">Dm28c</strain>
    </source>
</reference>
<dbReference type="VEuPathDB" id="TriTrypDB:TcG_03999"/>
<proteinExistence type="predicted"/>
<dbReference type="VEuPathDB" id="TriTrypDB:ECC02_000755"/>
<dbReference type="AlphaFoldDB" id="A0A2V2VGH2"/>